<feature type="region of interest" description="Disordered" evidence="1">
    <location>
        <begin position="263"/>
        <end position="304"/>
    </location>
</feature>
<sequence>MPTVPSTSVLASSFDNDQPLILASAPFSLQDESSGPTPDPELDDVVLVPQEQGNAVTATHHIPLASHQPIKPHLSLENLVLHSPSSGIVGTPFDLSPRFEYPFPDGAEFPDSLPSSVSLPNLTSPFTMLGLPMFLPPSLPLSTFPRPRPDTRGYLSTHPKLHVREPPVPPSLAKKRRIVRDQSPSRHGSLSLGLTAGQRLVQDAHKRSVSLERRLSDETVVSDSSADGRIKPSVYLKEHLTPFVANPSLTLKSSSEVTLVLDDNHKVGQPPGSLSSDTDSLGDSLGSLDGEAPSEEKHQITCSDTQLRSFAPSTLRADPVVDLASDVSNTPASIHAVQAVLPS</sequence>
<dbReference type="AlphaFoldDB" id="J4IBA6"/>
<organism evidence="2 3">
    <name type="scientific">Fibroporia radiculosa</name>
    <dbReference type="NCBI Taxonomy" id="599839"/>
    <lineage>
        <taxon>Eukaryota</taxon>
        <taxon>Fungi</taxon>
        <taxon>Dikarya</taxon>
        <taxon>Basidiomycota</taxon>
        <taxon>Agaricomycotina</taxon>
        <taxon>Agaricomycetes</taxon>
        <taxon>Polyporales</taxon>
        <taxon>Fibroporiaceae</taxon>
        <taxon>Fibroporia</taxon>
    </lineage>
</organism>
<dbReference type="InParanoid" id="J4IBA6"/>
<evidence type="ECO:0000313" key="3">
    <source>
        <dbReference type="Proteomes" id="UP000006352"/>
    </source>
</evidence>
<feature type="compositionally biased region" description="Low complexity" evidence="1">
    <location>
        <begin position="272"/>
        <end position="290"/>
    </location>
</feature>
<dbReference type="Proteomes" id="UP000006352">
    <property type="component" value="Unassembled WGS sequence"/>
</dbReference>
<dbReference type="RefSeq" id="XP_012183609.1">
    <property type="nucleotide sequence ID" value="XM_012328219.1"/>
</dbReference>
<gene>
    <name evidence="2" type="ORF">FIBRA_06497</name>
</gene>
<accession>J4IBA6</accession>
<evidence type="ECO:0000313" key="2">
    <source>
        <dbReference type="EMBL" id="CCM04326.1"/>
    </source>
</evidence>
<dbReference type="GeneID" id="24099237"/>
<protein>
    <submittedName>
        <fullName evidence="2">Uncharacterized protein</fullName>
    </submittedName>
</protein>
<evidence type="ECO:0000256" key="1">
    <source>
        <dbReference type="SAM" id="MobiDB-lite"/>
    </source>
</evidence>
<name>J4IBA6_9APHY</name>
<proteinExistence type="predicted"/>
<dbReference type="HOGENOM" id="CLU_797260_0_0_1"/>
<reference evidence="2 3" key="1">
    <citation type="journal article" date="2012" name="Appl. Environ. Microbiol.">
        <title>Short-read sequencing for genomic analysis of the brown rot fungus Fibroporia radiculosa.</title>
        <authorList>
            <person name="Tang J.D."/>
            <person name="Perkins A.D."/>
            <person name="Sonstegard T.S."/>
            <person name="Schroeder S.G."/>
            <person name="Burgess S.C."/>
            <person name="Diehl S.V."/>
        </authorList>
    </citation>
    <scope>NUCLEOTIDE SEQUENCE [LARGE SCALE GENOMIC DNA]</scope>
    <source>
        <strain evidence="2 3">TFFH 294</strain>
    </source>
</reference>
<dbReference type="EMBL" id="HE797150">
    <property type="protein sequence ID" value="CCM04326.1"/>
    <property type="molecule type" value="Genomic_DNA"/>
</dbReference>
<keyword evidence="3" id="KW-1185">Reference proteome</keyword>
<dbReference type="OrthoDB" id="3003645at2759"/>